<evidence type="ECO:0000313" key="1">
    <source>
        <dbReference type="EnsemblProtists" id="PYU1_T002964"/>
    </source>
</evidence>
<evidence type="ECO:0000313" key="2">
    <source>
        <dbReference type="Proteomes" id="UP000019132"/>
    </source>
</evidence>
<protein>
    <recommendedName>
        <fullName evidence="3">Thioesterase domain-containing protein</fullName>
    </recommendedName>
</protein>
<organism evidence="1 2">
    <name type="scientific">Globisporangium ultimum (strain ATCC 200006 / CBS 805.95 / DAOM BR144)</name>
    <name type="common">Pythium ultimum</name>
    <dbReference type="NCBI Taxonomy" id="431595"/>
    <lineage>
        <taxon>Eukaryota</taxon>
        <taxon>Sar</taxon>
        <taxon>Stramenopiles</taxon>
        <taxon>Oomycota</taxon>
        <taxon>Peronosporomycetes</taxon>
        <taxon>Pythiales</taxon>
        <taxon>Pythiaceae</taxon>
        <taxon>Globisporangium</taxon>
    </lineage>
</organism>
<dbReference type="InterPro" id="IPR051490">
    <property type="entry name" value="THEM6_lcsJ_thioesterase"/>
</dbReference>
<dbReference type="PANTHER" id="PTHR12475">
    <property type="match status" value="1"/>
</dbReference>
<dbReference type="CDD" id="cd00586">
    <property type="entry name" value="4HBT"/>
    <property type="match status" value="1"/>
</dbReference>
<dbReference type="PANTHER" id="PTHR12475:SF4">
    <property type="entry name" value="PROTEIN THEM6"/>
    <property type="match status" value="1"/>
</dbReference>
<dbReference type="Gene3D" id="3.10.129.10">
    <property type="entry name" value="Hotdog Thioesterase"/>
    <property type="match status" value="1"/>
</dbReference>
<dbReference type="eggNOG" id="KOG4366">
    <property type="taxonomic scope" value="Eukaryota"/>
</dbReference>
<dbReference type="Proteomes" id="UP000019132">
    <property type="component" value="Unassembled WGS sequence"/>
</dbReference>
<dbReference type="Pfam" id="PF13279">
    <property type="entry name" value="4HBT_2"/>
    <property type="match status" value="1"/>
</dbReference>
<dbReference type="HOGENOM" id="CLU_110047_0_0_1"/>
<reference evidence="2" key="2">
    <citation type="submission" date="2010-04" db="EMBL/GenBank/DDBJ databases">
        <authorList>
            <person name="Buell R."/>
            <person name="Hamilton J."/>
            <person name="Hostetler J."/>
        </authorList>
    </citation>
    <scope>NUCLEOTIDE SEQUENCE [LARGE SCALE GENOMIC DNA]</scope>
    <source>
        <strain evidence="2">DAOM:BR144</strain>
    </source>
</reference>
<dbReference type="SUPFAM" id="SSF54637">
    <property type="entry name" value="Thioesterase/thiol ester dehydrase-isomerase"/>
    <property type="match status" value="1"/>
</dbReference>
<dbReference type="AlphaFoldDB" id="K3WDC3"/>
<dbReference type="InterPro" id="IPR029069">
    <property type="entry name" value="HotDog_dom_sf"/>
</dbReference>
<evidence type="ECO:0008006" key="3">
    <source>
        <dbReference type="Google" id="ProtNLM"/>
    </source>
</evidence>
<sequence length="219" mass="25006">MVLRIFWNVGAGLVQRALSKHTLKPGMSVNYPAVWKARPGLLDCDVNLHLNNASYLFNMELARWHFTASTGMLTQAIKKKRQFLIGSQVIRYRYAIAPLRAYEIRTQLVFADDTWIYFLQHFQCPVTGTLFAEGLCRATVRQGKTKVTAQQMFEELGETPAFPQEMPDVVKKFLEWDDASRASMEEATEKAQQRLAATPPQKGFLADVTRTWNLPFGMK</sequence>
<reference evidence="1" key="3">
    <citation type="submission" date="2015-02" db="UniProtKB">
        <authorList>
            <consortium name="EnsemblProtists"/>
        </authorList>
    </citation>
    <scope>IDENTIFICATION</scope>
    <source>
        <strain evidence="1">DAOM BR144</strain>
    </source>
</reference>
<accession>K3WDC3</accession>
<dbReference type="EnsemblProtists" id="PYU1_T002964">
    <property type="protein sequence ID" value="PYU1_T002964"/>
    <property type="gene ID" value="PYU1_G002961"/>
</dbReference>
<dbReference type="EMBL" id="GL376628">
    <property type="status" value="NOT_ANNOTATED_CDS"/>
    <property type="molecule type" value="Genomic_DNA"/>
</dbReference>
<reference evidence="2" key="1">
    <citation type="journal article" date="2010" name="Genome Biol.">
        <title>Genome sequence of the necrotrophic plant pathogen Pythium ultimum reveals original pathogenicity mechanisms and effector repertoire.</title>
        <authorList>
            <person name="Levesque C.A."/>
            <person name="Brouwer H."/>
            <person name="Cano L."/>
            <person name="Hamilton J.P."/>
            <person name="Holt C."/>
            <person name="Huitema E."/>
            <person name="Raffaele S."/>
            <person name="Robideau G.P."/>
            <person name="Thines M."/>
            <person name="Win J."/>
            <person name="Zerillo M.M."/>
            <person name="Beakes G.W."/>
            <person name="Boore J.L."/>
            <person name="Busam D."/>
            <person name="Dumas B."/>
            <person name="Ferriera S."/>
            <person name="Fuerstenberg S.I."/>
            <person name="Gachon C.M."/>
            <person name="Gaulin E."/>
            <person name="Govers F."/>
            <person name="Grenville-Briggs L."/>
            <person name="Horner N."/>
            <person name="Hostetler J."/>
            <person name="Jiang R.H."/>
            <person name="Johnson J."/>
            <person name="Krajaejun T."/>
            <person name="Lin H."/>
            <person name="Meijer H.J."/>
            <person name="Moore B."/>
            <person name="Morris P."/>
            <person name="Phuntmart V."/>
            <person name="Puiu D."/>
            <person name="Shetty J."/>
            <person name="Stajich J.E."/>
            <person name="Tripathy S."/>
            <person name="Wawra S."/>
            <person name="van West P."/>
            <person name="Whitty B.R."/>
            <person name="Coutinho P.M."/>
            <person name="Henrissat B."/>
            <person name="Martin F."/>
            <person name="Thomas P.D."/>
            <person name="Tyler B.M."/>
            <person name="De Vries R.P."/>
            <person name="Kamoun S."/>
            <person name="Yandell M."/>
            <person name="Tisserat N."/>
            <person name="Buell C.R."/>
        </authorList>
    </citation>
    <scope>NUCLEOTIDE SEQUENCE</scope>
    <source>
        <strain evidence="2">DAOM:BR144</strain>
    </source>
</reference>
<proteinExistence type="predicted"/>
<dbReference type="InParanoid" id="K3WDC3"/>
<dbReference type="OMA" id="ELARWHM"/>
<name>K3WDC3_GLOUD</name>
<keyword evidence="2" id="KW-1185">Reference proteome</keyword>
<dbReference type="VEuPathDB" id="FungiDB:PYU1_G002961"/>